<feature type="transmembrane region" description="Helical" evidence="1">
    <location>
        <begin position="39"/>
        <end position="58"/>
    </location>
</feature>
<keyword evidence="1" id="KW-0472">Membrane</keyword>
<feature type="transmembrane region" description="Helical" evidence="1">
    <location>
        <begin position="84"/>
        <end position="105"/>
    </location>
</feature>
<evidence type="ECO:0000313" key="2">
    <source>
        <dbReference type="EMBL" id="SMD45720.1"/>
    </source>
</evidence>
<evidence type="ECO:0000313" key="3">
    <source>
        <dbReference type="Proteomes" id="UP000192333"/>
    </source>
</evidence>
<accession>A0A1W2H9Z5</accession>
<dbReference type="OrthoDB" id="839553at2"/>
<dbReference type="RefSeq" id="WP_084122692.1">
    <property type="nucleotide sequence ID" value="NZ_LT838813.1"/>
</dbReference>
<sequence length="177" mass="19647">MDTVSKLGSITWIKTTAVILMTAVFFPFIIHLIPPHNGFSIGAYLLPMFYIPFIALFWYDWKVALPIAILAPLLNFLVTGNPNWAFLVVLTLELVLFTGIAFLLLNHKTLKWIAAPFGYIGAKIISSLLLFVIPIMPAAPMEFFLGSLSRALPGIGILLLLNFLLLKYGNPSLKISK</sequence>
<feature type="transmembrane region" description="Helical" evidence="1">
    <location>
        <begin position="117"/>
        <end position="139"/>
    </location>
</feature>
<dbReference type="STRING" id="758820.SAMN00777080_4381"/>
<proteinExistence type="predicted"/>
<evidence type="ECO:0000256" key="1">
    <source>
        <dbReference type="SAM" id="Phobius"/>
    </source>
</evidence>
<protein>
    <submittedName>
        <fullName evidence="2">Uncharacterized protein</fullName>
    </submittedName>
</protein>
<feature type="transmembrane region" description="Helical" evidence="1">
    <location>
        <begin position="151"/>
        <end position="169"/>
    </location>
</feature>
<keyword evidence="1" id="KW-0812">Transmembrane</keyword>
<dbReference type="EMBL" id="LT838813">
    <property type="protein sequence ID" value="SMD45720.1"/>
    <property type="molecule type" value="Genomic_DNA"/>
</dbReference>
<dbReference type="AlphaFoldDB" id="A0A1W2H9Z5"/>
<organism evidence="2 3">
    <name type="scientific">Aquiflexum balticum DSM 16537</name>
    <dbReference type="NCBI Taxonomy" id="758820"/>
    <lineage>
        <taxon>Bacteria</taxon>
        <taxon>Pseudomonadati</taxon>
        <taxon>Bacteroidota</taxon>
        <taxon>Cytophagia</taxon>
        <taxon>Cytophagales</taxon>
        <taxon>Cyclobacteriaceae</taxon>
        <taxon>Aquiflexum</taxon>
    </lineage>
</organism>
<dbReference type="Proteomes" id="UP000192333">
    <property type="component" value="Chromosome I"/>
</dbReference>
<gene>
    <name evidence="2" type="ORF">SAMN00777080_4381</name>
</gene>
<reference evidence="3" key="1">
    <citation type="submission" date="2017-04" db="EMBL/GenBank/DDBJ databases">
        <authorList>
            <person name="Varghese N."/>
            <person name="Submissions S."/>
        </authorList>
    </citation>
    <scope>NUCLEOTIDE SEQUENCE [LARGE SCALE GENOMIC DNA]</scope>
    <source>
        <strain evidence="3">DSM 16537</strain>
    </source>
</reference>
<keyword evidence="1" id="KW-1133">Transmembrane helix</keyword>
<keyword evidence="3" id="KW-1185">Reference proteome</keyword>
<name>A0A1W2H9Z5_9BACT</name>
<feature type="transmembrane region" description="Helical" evidence="1">
    <location>
        <begin position="12"/>
        <end position="33"/>
    </location>
</feature>